<evidence type="ECO:0000313" key="7">
    <source>
        <dbReference type="EMBL" id="CAD8249941.1"/>
    </source>
</evidence>
<keyword evidence="5" id="KW-0508">mRNA splicing</keyword>
<dbReference type="InterPro" id="IPR035979">
    <property type="entry name" value="RBD_domain_sf"/>
</dbReference>
<dbReference type="InterPro" id="IPR000504">
    <property type="entry name" value="RRM_dom"/>
</dbReference>
<evidence type="ECO:0000256" key="5">
    <source>
        <dbReference type="ARBA" id="ARBA00023187"/>
    </source>
</evidence>
<dbReference type="SUPFAM" id="SSF54928">
    <property type="entry name" value="RNA-binding domain, RBD"/>
    <property type="match status" value="1"/>
</dbReference>
<name>A0A7R9Y885_9VIRI</name>
<keyword evidence="2" id="KW-0507">mRNA processing</keyword>
<dbReference type="PANTHER" id="PTHR15608:SF0">
    <property type="entry name" value="HIV TAT-SPECIFIC FACTOR 1"/>
    <property type="match status" value="1"/>
</dbReference>
<dbReference type="PANTHER" id="PTHR15608">
    <property type="entry name" value="SPLICING FACTOR U2AF-ASSOCIATED PROTEIN 2"/>
    <property type="match status" value="1"/>
</dbReference>
<dbReference type="InterPro" id="IPR034393">
    <property type="entry name" value="TatSF1-like"/>
</dbReference>
<accession>A0A7R9Y885</accession>
<keyword evidence="4" id="KW-0694">RNA-binding</keyword>
<reference evidence="7" key="1">
    <citation type="submission" date="2021-01" db="EMBL/GenBank/DDBJ databases">
        <authorList>
            <person name="Corre E."/>
            <person name="Pelletier E."/>
            <person name="Niang G."/>
            <person name="Scheremetjew M."/>
            <person name="Finn R."/>
            <person name="Kale V."/>
            <person name="Holt S."/>
            <person name="Cochrane G."/>
            <person name="Meng A."/>
            <person name="Brown T."/>
            <person name="Cohen L."/>
        </authorList>
    </citation>
    <scope>NUCLEOTIDE SEQUENCE</scope>
    <source>
        <strain evidence="7">CCMP1413</strain>
    </source>
</reference>
<dbReference type="GO" id="GO:0000398">
    <property type="term" value="P:mRNA splicing, via spliceosome"/>
    <property type="evidence" value="ECO:0007669"/>
    <property type="project" value="UniProtKB-ARBA"/>
</dbReference>
<dbReference type="InterPro" id="IPR012677">
    <property type="entry name" value="Nucleotide-bd_a/b_plait_sf"/>
</dbReference>
<organism evidence="7">
    <name type="scientific">Prasinoderma coloniale</name>
    <dbReference type="NCBI Taxonomy" id="156133"/>
    <lineage>
        <taxon>Eukaryota</taxon>
        <taxon>Viridiplantae</taxon>
        <taxon>Prasinodermophyta</taxon>
        <taxon>Prasinodermophyceae</taxon>
        <taxon>Prasinodermales</taxon>
        <taxon>Prasinodermaceae</taxon>
        <taxon>Prasinoderma</taxon>
    </lineage>
</organism>
<evidence type="ECO:0000259" key="6">
    <source>
        <dbReference type="Pfam" id="PF00076"/>
    </source>
</evidence>
<dbReference type="Gene3D" id="3.30.70.330">
    <property type="match status" value="1"/>
</dbReference>
<dbReference type="FunFam" id="3.30.70.330:FF:000105">
    <property type="entry name" value="HIV Tat-specific factor 1 homolog"/>
    <property type="match status" value="1"/>
</dbReference>
<dbReference type="GO" id="GO:0005684">
    <property type="term" value="C:U2-type spliceosomal complex"/>
    <property type="evidence" value="ECO:0007669"/>
    <property type="project" value="TreeGrafter"/>
</dbReference>
<dbReference type="AlphaFoldDB" id="A0A7R9Y885"/>
<sequence length="120" mass="13258">MFGLEEAYDGGEAFVKELEEDVGAECGKLGAVKKVRVHPKSADCVVTVAFENVDPAHECVELMHGRYFGGRRVHASIWNGYELFPQNTELIEQLEAKRLDDFGRHLDGDEGGDEGDAGFK</sequence>
<evidence type="ECO:0000256" key="1">
    <source>
        <dbReference type="ARBA" id="ARBA00007747"/>
    </source>
</evidence>
<protein>
    <recommendedName>
        <fullName evidence="6">RRM domain-containing protein</fullName>
    </recommendedName>
</protein>
<dbReference type="EMBL" id="HBDZ01014919">
    <property type="protein sequence ID" value="CAD8249941.1"/>
    <property type="molecule type" value="Transcribed_RNA"/>
</dbReference>
<evidence type="ECO:0000256" key="3">
    <source>
        <dbReference type="ARBA" id="ARBA00022737"/>
    </source>
</evidence>
<keyword evidence="3" id="KW-0677">Repeat</keyword>
<comment type="similarity">
    <text evidence="1">Belongs to the HTATSF1 family.</text>
</comment>
<feature type="domain" description="RRM" evidence="6">
    <location>
        <begin position="19"/>
        <end position="74"/>
    </location>
</feature>
<proteinExistence type="inferred from homology"/>
<dbReference type="CDD" id="cd12285">
    <property type="entry name" value="RRM3_RBM39_like"/>
    <property type="match status" value="1"/>
</dbReference>
<gene>
    <name evidence="7" type="ORF">PCOL08062_LOCUS11473</name>
</gene>
<dbReference type="GO" id="GO:0005686">
    <property type="term" value="C:U2 snRNP"/>
    <property type="evidence" value="ECO:0007669"/>
    <property type="project" value="TreeGrafter"/>
</dbReference>
<evidence type="ECO:0000256" key="4">
    <source>
        <dbReference type="ARBA" id="ARBA00022884"/>
    </source>
</evidence>
<dbReference type="Pfam" id="PF00076">
    <property type="entry name" value="RRM_1"/>
    <property type="match status" value="1"/>
</dbReference>
<evidence type="ECO:0000256" key="2">
    <source>
        <dbReference type="ARBA" id="ARBA00022664"/>
    </source>
</evidence>
<dbReference type="GO" id="GO:0003723">
    <property type="term" value="F:RNA binding"/>
    <property type="evidence" value="ECO:0007669"/>
    <property type="project" value="UniProtKB-KW"/>
</dbReference>